<sequence>MGEREVEWSALPMELLPLIGKTVQARIDAIRFRSVCASWRSSIPPLREISPLPLPFPYPINPAGVEAFLSQSTIYRLEPPDDNPNPSTSSSKSWLVKVEEFEPRRVRLLDPLSSLQIKFLQESFPKVINLLDFRVVDVGKVYKLEYSSDVNIAGVNKLVLFPNSAMTSCVEDAVIFALFHEGKLGSVKYGDENWTLVDDHNFYYDDIIVYKGQSYLIQFSPPLCSLGNQKHLVESRGELYVVDRFFDRERRRWHFDEDINHDLRRHIVCPKTVNFEVYKLDQEWGRWVMVKNLDDQVFILGNDCSFSVSATEFSGCKGNCIYFTDEKKISVFYLENQKLDKILDYKAQYFQDRCHLFWPPPSWLSSKSSSKC</sequence>
<accession>A0AAN7F0S0</accession>
<evidence type="ECO:0000313" key="3">
    <source>
        <dbReference type="Proteomes" id="UP001324115"/>
    </source>
</evidence>
<dbReference type="PANTHER" id="PTHR47123">
    <property type="entry name" value="F-BOX PROTEIN SKIP23"/>
    <property type="match status" value="1"/>
</dbReference>
<feature type="domain" description="KIB1-4 beta-propeller" evidence="1">
    <location>
        <begin position="70"/>
        <end position="332"/>
    </location>
</feature>
<evidence type="ECO:0000313" key="2">
    <source>
        <dbReference type="EMBL" id="KAK4583791.1"/>
    </source>
</evidence>
<dbReference type="EMBL" id="JAXUIC010000006">
    <property type="protein sequence ID" value="KAK4583791.1"/>
    <property type="molecule type" value="Genomic_DNA"/>
</dbReference>
<dbReference type="PANTHER" id="PTHR47123:SF6">
    <property type="entry name" value="F-BOX PROTEIN SKIP23-LIKE ISOFORM X1"/>
    <property type="match status" value="1"/>
</dbReference>
<gene>
    <name evidence="2" type="ORF">RGQ29_021784</name>
</gene>
<proteinExistence type="predicted"/>
<dbReference type="AlphaFoldDB" id="A0AAN7F0S0"/>
<keyword evidence="3" id="KW-1185">Reference proteome</keyword>
<evidence type="ECO:0000259" key="1">
    <source>
        <dbReference type="Pfam" id="PF03478"/>
    </source>
</evidence>
<dbReference type="InterPro" id="IPR005174">
    <property type="entry name" value="KIB1-4_b-propeller"/>
</dbReference>
<dbReference type="Pfam" id="PF03478">
    <property type="entry name" value="Beta-prop_KIB1-4"/>
    <property type="match status" value="1"/>
</dbReference>
<organism evidence="2 3">
    <name type="scientific">Quercus rubra</name>
    <name type="common">Northern red oak</name>
    <name type="synonym">Quercus borealis</name>
    <dbReference type="NCBI Taxonomy" id="3512"/>
    <lineage>
        <taxon>Eukaryota</taxon>
        <taxon>Viridiplantae</taxon>
        <taxon>Streptophyta</taxon>
        <taxon>Embryophyta</taxon>
        <taxon>Tracheophyta</taxon>
        <taxon>Spermatophyta</taxon>
        <taxon>Magnoliopsida</taxon>
        <taxon>eudicotyledons</taxon>
        <taxon>Gunneridae</taxon>
        <taxon>Pentapetalae</taxon>
        <taxon>rosids</taxon>
        <taxon>fabids</taxon>
        <taxon>Fagales</taxon>
        <taxon>Fagaceae</taxon>
        <taxon>Quercus</taxon>
    </lineage>
</organism>
<dbReference type="InterPro" id="IPR051304">
    <property type="entry name" value="SCF_F-box_domain"/>
</dbReference>
<reference evidence="2 3" key="1">
    <citation type="journal article" date="2023" name="G3 (Bethesda)">
        <title>A haplotype-resolved chromosome-scale genome for Quercus rubra L. provides insights into the genetics of adaptive traits for red oak species.</title>
        <authorList>
            <person name="Kapoor B."/>
            <person name="Jenkins J."/>
            <person name="Schmutz J."/>
            <person name="Zhebentyayeva T."/>
            <person name="Kuelheim C."/>
            <person name="Coggeshall M."/>
            <person name="Heim C."/>
            <person name="Lasky J.R."/>
            <person name="Leites L."/>
            <person name="Islam-Faridi N."/>
            <person name="Romero-Severson J."/>
            <person name="DeLeo V.L."/>
            <person name="Lucas S.M."/>
            <person name="Lazic D."/>
            <person name="Gailing O."/>
            <person name="Carlson J."/>
            <person name="Staton M."/>
        </authorList>
    </citation>
    <scope>NUCLEOTIDE SEQUENCE [LARGE SCALE GENOMIC DNA]</scope>
    <source>
        <strain evidence="2">Pseudo-F2</strain>
    </source>
</reference>
<name>A0AAN7F0S0_QUERU</name>
<dbReference type="Proteomes" id="UP001324115">
    <property type="component" value="Unassembled WGS sequence"/>
</dbReference>
<protein>
    <recommendedName>
        <fullName evidence="1">KIB1-4 beta-propeller domain-containing protein</fullName>
    </recommendedName>
</protein>
<comment type="caution">
    <text evidence="2">The sequence shown here is derived from an EMBL/GenBank/DDBJ whole genome shotgun (WGS) entry which is preliminary data.</text>
</comment>